<accession>A0A7U7G4K6</accession>
<evidence type="ECO:0000256" key="1">
    <source>
        <dbReference type="SAM" id="MobiDB-lite"/>
    </source>
</evidence>
<evidence type="ECO:0008006" key="5">
    <source>
        <dbReference type="Google" id="ProtNLM"/>
    </source>
</evidence>
<evidence type="ECO:0000313" key="4">
    <source>
        <dbReference type="Proteomes" id="UP000027590"/>
    </source>
</evidence>
<evidence type="ECO:0000256" key="2">
    <source>
        <dbReference type="SAM" id="SignalP"/>
    </source>
</evidence>
<keyword evidence="2" id="KW-0732">Signal</keyword>
<reference evidence="3 4" key="2">
    <citation type="journal article" date="2014" name="PLoS ONE">
        <title>Evolution of mitochondria reconstructed from the energy metabolism of living bacteria.</title>
        <authorList>
            <person name="Degli Esposti M."/>
            <person name="Chouaia B."/>
            <person name="Comandatore F."/>
            <person name="Crotti E."/>
            <person name="Sassera D."/>
            <person name="Lievens P.M."/>
            <person name="Daffonchio D."/>
            <person name="Bandi C."/>
        </authorList>
    </citation>
    <scope>NUCLEOTIDE SEQUENCE [LARGE SCALE GENOMIC DNA]</scope>
    <source>
        <strain evidence="4">AM169</strain>
    </source>
</reference>
<feature type="signal peptide" evidence="2">
    <location>
        <begin position="1"/>
        <end position="17"/>
    </location>
</feature>
<protein>
    <recommendedName>
        <fullName evidence="5">Lipoprotein</fullName>
    </recommendedName>
</protein>
<evidence type="ECO:0000313" key="3">
    <source>
        <dbReference type="EMBL" id="CDG33002.1"/>
    </source>
</evidence>
<dbReference type="Proteomes" id="UP000027590">
    <property type="component" value="Unassembled WGS sequence"/>
</dbReference>
<dbReference type="AlphaFoldDB" id="A0A7U7G4K6"/>
<feature type="compositionally biased region" description="Low complexity" evidence="1">
    <location>
        <begin position="38"/>
        <end position="50"/>
    </location>
</feature>
<proteinExistence type="predicted"/>
<dbReference type="RefSeq" id="WP_043558098.1">
    <property type="nucleotide sequence ID" value="NZ_CBLY010000002.1"/>
</dbReference>
<feature type="chain" id="PRO_5030650732" description="Lipoprotein" evidence="2">
    <location>
        <begin position="18"/>
        <end position="157"/>
    </location>
</feature>
<gene>
    <name evidence="3" type="ORF">SACS_0264</name>
</gene>
<name>A0A7U7G4K6_9PROT</name>
<reference evidence="3 4" key="1">
    <citation type="journal article" date="2014" name="Genome Biol. Evol.">
        <title>Acetic acid bacteria genomes reveal functional traits for adaptation to life in insect guts.</title>
        <authorList>
            <person name="Chouaia B."/>
            <person name="Gaiarsa S."/>
            <person name="Crotti E."/>
            <person name="Comandatore F."/>
            <person name="Degli Esposti M."/>
            <person name="Ricci I."/>
            <person name="Alma A."/>
            <person name="Favia G."/>
            <person name="Bandi C."/>
            <person name="Daffonchio D."/>
        </authorList>
    </citation>
    <scope>NUCLEOTIDE SEQUENCE [LARGE SCALE GENOMIC DNA]</scope>
    <source>
        <strain evidence="4">AM169</strain>
    </source>
</reference>
<sequence>MMALSVPRSLLRFRSTALLLLTASLCGCNPIDQRTFDAQAGRPPRTATPALPAPTPEKPAFLQIAGGTPERDYGPAVEKATKLALGRKSNILFIIQGMAPMQQTPEAERQSLQQLTETLVNPVASHVLAAGARPIQLEMKVGSSPTVQNNMVRIYVR</sequence>
<dbReference type="EMBL" id="CBLY010000002">
    <property type="protein sequence ID" value="CDG33002.1"/>
    <property type="molecule type" value="Genomic_DNA"/>
</dbReference>
<feature type="region of interest" description="Disordered" evidence="1">
    <location>
        <begin position="37"/>
        <end position="57"/>
    </location>
</feature>
<organism evidence="3 4">
    <name type="scientific">Parasaccharibacter apium</name>
    <dbReference type="NCBI Taxonomy" id="1510841"/>
    <lineage>
        <taxon>Bacteria</taxon>
        <taxon>Pseudomonadati</taxon>
        <taxon>Pseudomonadota</taxon>
        <taxon>Alphaproteobacteria</taxon>
        <taxon>Acetobacterales</taxon>
        <taxon>Acetobacteraceae</taxon>
        <taxon>Parasaccharibacter</taxon>
    </lineage>
</organism>
<comment type="caution">
    <text evidence="3">The sequence shown here is derived from an EMBL/GenBank/DDBJ whole genome shotgun (WGS) entry which is preliminary data.</text>
</comment>